<reference evidence="2" key="1">
    <citation type="submission" date="2022-09" db="EMBL/GenBank/DDBJ databases">
        <title>Aureispira anguillicida sp. nov., isolated from Leptocephalus of Japanese eel Anguilla japonica.</title>
        <authorList>
            <person name="Yuasa K."/>
            <person name="Mekata T."/>
            <person name="Ikunari K."/>
        </authorList>
    </citation>
    <scope>NUCLEOTIDE SEQUENCE</scope>
    <source>
        <strain evidence="2">EL160426</strain>
    </source>
</reference>
<evidence type="ECO:0000256" key="1">
    <source>
        <dbReference type="SAM" id="SignalP"/>
    </source>
</evidence>
<dbReference type="KEGG" id="aup:AsAng_0042280"/>
<proteinExistence type="predicted"/>
<gene>
    <name evidence="2" type="ORF">AsAng_0042280</name>
</gene>
<name>A0A915YHW5_9BACT</name>
<dbReference type="RefSeq" id="WP_264788759.1">
    <property type="nucleotide sequence ID" value="NZ_AP026867.1"/>
</dbReference>
<evidence type="ECO:0000313" key="2">
    <source>
        <dbReference type="EMBL" id="BDS13490.1"/>
    </source>
</evidence>
<feature type="signal peptide" evidence="1">
    <location>
        <begin position="1"/>
        <end position="20"/>
    </location>
</feature>
<organism evidence="2 3">
    <name type="scientific">Aureispira anguillae</name>
    <dbReference type="NCBI Taxonomy" id="2864201"/>
    <lineage>
        <taxon>Bacteria</taxon>
        <taxon>Pseudomonadati</taxon>
        <taxon>Bacteroidota</taxon>
        <taxon>Saprospiria</taxon>
        <taxon>Saprospirales</taxon>
        <taxon>Saprospiraceae</taxon>
        <taxon>Aureispira</taxon>
    </lineage>
</organism>
<dbReference type="Proteomes" id="UP001060919">
    <property type="component" value="Chromosome"/>
</dbReference>
<accession>A0A915YHW5</accession>
<protein>
    <recommendedName>
        <fullName evidence="4">Auto-transporter adhesin head GIN domain-containing protein</fullName>
    </recommendedName>
</protein>
<keyword evidence="1" id="KW-0732">Signal</keyword>
<evidence type="ECO:0000313" key="3">
    <source>
        <dbReference type="Proteomes" id="UP001060919"/>
    </source>
</evidence>
<evidence type="ECO:0008006" key="4">
    <source>
        <dbReference type="Google" id="ProtNLM"/>
    </source>
</evidence>
<feature type="chain" id="PRO_5036698191" description="Auto-transporter adhesin head GIN domain-containing protein" evidence="1">
    <location>
        <begin position="21"/>
        <end position="141"/>
    </location>
</feature>
<keyword evidence="3" id="KW-1185">Reference proteome</keyword>
<dbReference type="AlphaFoldDB" id="A0A915YHW5"/>
<sequence length="141" mass="15589">MKNLIAFLILALGFISTTNAQVEKTLVKSVALEGSTTAVVMLPGEVEVTEWDNDFVRVTTNLEIENMNENIAKQLVIVGRYSLSTQLDKSTNTLTITMPNIENRVTVKGVELIEVFNVKVSIPKGYEIVVKETVALEKTTM</sequence>
<dbReference type="EMBL" id="AP026867">
    <property type="protein sequence ID" value="BDS13490.1"/>
    <property type="molecule type" value="Genomic_DNA"/>
</dbReference>